<dbReference type="PANTHER" id="PTHR14969:SF13">
    <property type="entry name" value="AT30094P"/>
    <property type="match status" value="1"/>
</dbReference>
<keyword evidence="4" id="KW-1185">Reference proteome</keyword>
<dbReference type="Pfam" id="PF01569">
    <property type="entry name" value="PAP2"/>
    <property type="match status" value="1"/>
</dbReference>
<name>A0A1G6UZ58_9ACTN</name>
<feature type="transmembrane region" description="Helical" evidence="1">
    <location>
        <begin position="79"/>
        <end position="98"/>
    </location>
</feature>
<evidence type="ECO:0000259" key="2">
    <source>
        <dbReference type="SMART" id="SM00014"/>
    </source>
</evidence>
<accession>A0A1G6UZ58</accession>
<dbReference type="Gene3D" id="1.20.144.10">
    <property type="entry name" value="Phosphatidic acid phosphatase type 2/haloperoxidase"/>
    <property type="match status" value="1"/>
</dbReference>
<dbReference type="RefSeq" id="WP_091031984.1">
    <property type="nucleotide sequence ID" value="NZ_FNAD01000004.1"/>
</dbReference>
<feature type="domain" description="Phosphatidic acid phosphatase type 2/haloperoxidase" evidence="2">
    <location>
        <begin position="103"/>
        <end position="228"/>
    </location>
</feature>
<evidence type="ECO:0000313" key="4">
    <source>
        <dbReference type="Proteomes" id="UP000198949"/>
    </source>
</evidence>
<dbReference type="OrthoDB" id="5289372at2"/>
<keyword evidence="1" id="KW-0472">Membrane</keyword>
<gene>
    <name evidence="3" type="ORF">SAMN05216270_104124</name>
</gene>
<keyword evidence="1" id="KW-0812">Transmembrane</keyword>
<dbReference type="EMBL" id="FNAD01000004">
    <property type="protein sequence ID" value="SDD46564.1"/>
    <property type="molecule type" value="Genomic_DNA"/>
</dbReference>
<keyword evidence="1" id="KW-1133">Transmembrane helix</keyword>
<sequence>MIAADQRRTGAPAQAWRPFVLKRPKSWWPETAMVAAFALLTIPLSWPSPLIDLDIWIRDLSDANRPAWAYFIAVQTNRLGQGGLLGGIALALAAFLALRARSVRPLLAFLAAYGMAGAVLVLKDVLPRVYPHWPRPASGAYAEAAQAVLFTSLEPSGAYPSGHVLNTIVWYGFIIFLVGARMRPWQRGLMRFAPPVIVMFSTTYVAFHWFSDTPGGLLIGVVILRIVQRIPWDAIELPLLLEPERRYR</sequence>
<dbReference type="CDD" id="cd01610">
    <property type="entry name" value="PAP2_like"/>
    <property type="match status" value="1"/>
</dbReference>
<dbReference type="SMART" id="SM00014">
    <property type="entry name" value="acidPPc"/>
    <property type="match status" value="1"/>
</dbReference>
<feature type="transmembrane region" description="Helical" evidence="1">
    <location>
        <begin position="27"/>
        <end position="46"/>
    </location>
</feature>
<feature type="transmembrane region" description="Helical" evidence="1">
    <location>
        <begin position="192"/>
        <end position="211"/>
    </location>
</feature>
<protein>
    <submittedName>
        <fullName evidence="3">PAP2 superfamily protein</fullName>
    </submittedName>
</protein>
<reference evidence="4" key="1">
    <citation type="submission" date="2016-10" db="EMBL/GenBank/DDBJ databases">
        <authorList>
            <person name="Varghese N."/>
            <person name="Submissions S."/>
        </authorList>
    </citation>
    <scope>NUCLEOTIDE SEQUENCE [LARGE SCALE GENOMIC DNA]</scope>
    <source>
        <strain evidence="4">CGMCC 4.3516</strain>
    </source>
</reference>
<dbReference type="STRING" id="58114.SAMN05216270_104124"/>
<feature type="transmembrane region" description="Helical" evidence="1">
    <location>
        <begin position="163"/>
        <end position="180"/>
    </location>
</feature>
<dbReference type="Proteomes" id="UP000198949">
    <property type="component" value="Unassembled WGS sequence"/>
</dbReference>
<evidence type="ECO:0000313" key="3">
    <source>
        <dbReference type="EMBL" id="SDD46564.1"/>
    </source>
</evidence>
<organism evidence="3 4">
    <name type="scientific">Glycomyces harbinensis</name>
    <dbReference type="NCBI Taxonomy" id="58114"/>
    <lineage>
        <taxon>Bacteria</taxon>
        <taxon>Bacillati</taxon>
        <taxon>Actinomycetota</taxon>
        <taxon>Actinomycetes</taxon>
        <taxon>Glycomycetales</taxon>
        <taxon>Glycomycetaceae</taxon>
        <taxon>Glycomyces</taxon>
    </lineage>
</organism>
<dbReference type="PANTHER" id="PTHR14969">
    <property type="entry name" value="SPHINGOSINE-1-PHOSPHATE PHOSPHOHYDROLASE"/>
    <property type="match status" value="1"/>
</dbReference>
<dbReference type="SUPFAM" id="SSF48317">
    <property type="entry name" value="Acid phosphatase/Vanadium-dependent haloperoxidase"/>
    <property type="match status" value="1"/>
</dbReference>
<proteinExistence type="predicted"/>
<dbReference type="InterPro" id="IPR036938">
    <property type="entry name" value="PAP2/HPO_sf"/>
</dbReference>
<feature type="transmembrane region" description="Helical" evidence="1">
    <location>
        <begin position="105"/>
        <end position="122"/>
    </location>
</feature>
<evidence type="ECO:0000256" key="1">
    <source>
        <dbReference type="SAM" id="Phobius"/>
    </source>
</evidence>
<dbReference type="AlphaFoldDB" id="A0A1G6UZ58"/>
<dbReference type="InterPro" id="IPR000326">
    <property type="entry name" value="PAP2/HPO"/>
</dbReference>